<evidence type="ECO:0000256" key="4">
    <source>
        <dbReference type="ARBA" id="ARBA00022679"/>
    </source>
</evidence>
<dbReference type="PRINTS" id="PR00471">
    <property type="entry name" value="ACETATEKNASE"/>
</dbReference>
<dbReference type="EMBL" id="FUZT01000009">
    <property type="protein sequence ID" value="SKC81011.1"/>
    <property type="molecule type" value="Genomic_DNA"/>
</dbReference>
<dbReference type="PANTHER" id="PTHR21060:SF3">
    <property type="entry name" value="BUTYRATE KINASE 2-RELATED"/>
    <property type="match status" value="1"/>
</dbReference>
<dbReference type="PANTHER" id="PTHR21060">
    <property type="entry name" value="ACETATE KINASE"/>
    <property type="match status" value="1"/>
</dbReference>
<dbReference type="OrthoDB" id="9771859at2"/>
<dbReference type="GO" id="GO:0047761">
    <property type="term" value="F:butyrate kinase activity"/>
    <property type="evidence" value="ECO:0007669"/>
    <property type="project" value="UniProtKB-UniRule"/>
</dbReference>
<dbReference type="Proteomes" id="UP000190285">
    <property type="component" value="Unassembled WGS sequence"/>
</dbReference>
<keyword evidence="6 9" id="KW-0418">Kinase</keyword>
<evidence type="ECO:0000256" key="6">
    <source>
        <dbReference type="ARBA" id="ARBA00022777"/>
    </source>
</evidence>
<keyword evidence="4 9" id="KW-0808">Transferase</keyword>
<dbReference type="GO" id="GO:0006083">
    <property type="term" value="P:acetate metabolic process"/>
    <property type="evidence" value="ECO:0007669"/>
    <property type="project" value="TreeGrafter"/>
</dbReference>
<dbReference type="InterPro" id="IPR000890">
    <property type="entry name" value="Aliphatic_acid_kin_short-chain"/>
</dbReference>
<evidence type="ECO:0000256" key="8">
    <source>
        <dbReference type="ARBA" id="ARBA00048596"/>
    </source>
</evidence>
<comment type="subcellular location">
    <subcellularLocation>
        <location evidence="1 9">Cytoplasm</location>
    </subcellularLocation>
</comment>
<dbReference type="SUPFAM" id="SSF53067">
    <property type="entry name" value="Actin-like ATPase domain"/>
    <property type="match status" value="2"/>
</dbReference>
<dbReference type="AlphaFoldDB" id="A0A1T5LYF2"/>
<dbReference type="PROSITE" id="PS01075">
    <property type="entry name" value="ACETATE_KINASE_1"/>
    <property type="match status" value="1"/>
</dbReference>
<dbReference type="PROSITE" id="PS01076">
    <property type="entry name" value="ACETATE_KINASE_2"/>
    <property type="match status" value="1"/>
</dbReference>
<evidence type="ECO:0000256" key="5">
    <source>
        <dbReference type="ARBA" id="ARBA00022741"/>
    </source>
</evidence>
<reference evidence="11 12" key="1">
    <citation type="submission" date="2017-02" db="EMBL/GenBank/DDBJ databases">
        <authorList>
            <person name="Peterson S.W."/>
        </authorList>
    </citation>
    <scope>NUCLEOTIDE SEQUENCE [LARGE SCALE GENOMIC DNA]</scope>
    <source>
        <strain evidence="11 12">M1</strain>
    </source>
</reference>
<dbReference type="EC" id="2.7.2.7" evidence="9"/>
<organism evidence="11 12">
    <name type="scientific">Maledivibacter halophilus</name>
    <dbReference type="NCBI Taxonomy" id="36842"/>
    <lineage>
        <taxon>Bacteria</taxon>
        <taxon>Bacillati</taxon>
        <taxon>Bacillota</taxon>
        <taxon>Clostridia</taxon>
        <taxon>Peptostreptococcales</taxon>
        <taxon>Caminicellaceae</taxon>
        <taxon>Maledivibacter</taxon>
    </lineage>
</organism>
<evidence type="ECO:0000256" key="10">
    <source>
        <dbReference type="RuleBase" id="RU003835"/>
    </source>
</evidence>
<dbReference type="STRING" id="36842.SAMN02194393_03523"/>
<dbReference type="InterPro" id="IPR011245">
    <property type="entry name" value="Butyrate_kin"/>
</dbReference>
<name>A0A1T5LYF2_9FIRM</name>
<dbReference type="GO" id="GO:0005524">
    <property type="term" value="F:ATP binding"/>
    <property type="evidence" value="ECO:0007669"/>
    <property type="project" value="UniProtKB-KW"/>
</dbReference>
<evidence type="ECO:0000313" key="12">
    <source>
        <dbReference type="Proteomes" id="UP000190285"/>
    </source>
</evidence>
<evidence type="ECO:0000256" key="9">
    <source>
        <dbReference type="HAMAP-Rule" id="MF_00542"/>
    </source>
</evidence>
<dbReference type="CDD" id="cd24011">
    <property type="entry name" value="ASKHA_NBD_BK"/>
    <property type="match status" value="1"/>
</dbReference>
<dbReference type="PIRSF" id="PIRSF036458">
    <property type="entry name" value="Butyrate_kin"/>
    <property type="match status" value="1"/>
</dbReference>
<dbReference type="NCBIfam" id="TIGR02707">
    <property type="entry name" value="butyr_kinase"/>
    <property type="match status" value="1"/>
</dbReference>
<dbReference type="Pfam" id="PF00871">
    <property type="entry name" value="Acetate_kinase"/>
    <property type="match status" value="1"/>
</dbReference>
<dbReference type="HAMAP" id="MF_00542">
    <property type="entry name" value="Butyrate_kinase"/>
    <property type="match status" value="1"/>
</dbReference>
<comment type="similarity">
    <text evidence="2 9 10">Belongs to the acetokinase family.</text>
</comment>
<evidence type="ECO:0000256" key="2">
    <source>
        <dbReference type="ARBA" id="ARBA00008748"/>
    </source>
</evidence>
<keyword evidence="5 9" id="KW-0547">Nucleotide-binding</keyword>
<protein>
    <recommendedName>
        <fullName evidence="9">Probable butyrate kinase</fullName>
        <shortName evidence="9">BK</shortName>
        <ecNumber evidence="9">2.7.2.7</ecNumber>
    </recommendedName>
    <alternativeName>
        <fullName evidence="9">Branched-chain carboxylic acid kinase</fullName>
    </alternativeName>
</protein>
<dbReference type="GO" id="GO:0008776">
    <property type="term" value="F:acetate kinase activity"/>
    <property type="evidence" value="ECO:0007669"/>
    <property type="project" value="TreeGrafter"/>
</dbReference>
<evidence type="ECO:0000313" key="11">
    <source>
        <dbReference type="EMBL" id="SKC81011.1"/>
    </source>
</evidence>
<comment type="catalytic activity">
    <reaction evidence="8 9">
        <text>butanoate + ATP = butanoyl phosphate + ADP</text>
        <dbReference type="Rhea" id="RHEA:13585"/>
        <dbReference type="ChEBI" id="CHEBI:17968"/>
        <dbReference type="ChEBI" id="CHEBI:30616"/>
        <dbReference type="ChEBI" id="CHEBI:58079"/>
        <dbReference type="ChEBI" id="CHEBI:456216"/>
        <dbReference type="EC" id="2.7.2.7"/>
    </reaction>
</comment>
<dbReference type="InterPro" id="IPR023865">
    <property type="entry name" value="Aliphatic_acid_kinase_CS"/>
</dbReference>
<evidence type="ECO:0000256" key="7">
    <source>
        <dbReference type="ARBA" id="ARBA00022840"/>
    </source>
</evidence>
<accession>A0A1T5LYF2</accession>
<dbReference type="InterPro" id="IPR043129">
    <property type="entry name" value="ATPase_NBD"/>
</dbReference>
<keyword evidence="7 9" id="KW-0067">ATP-binding</keyword>
<keyword evidence="3 9" id="KW-0963">Cytoplasm</keyword>
<evidence type="ECO:0000256" key="3">
    <source>
        <dbReference type="ARBA" id="ARBA00022490"/>
    </source>
</evidence>
<sequence>MPYKILIINLGSTSTKIAIYSDLKEEFKESIGHSQEELNVFSNIWDQIDFRKEKILNLLRENEYKLESFDAISCRGGNVKPVPGGIYLLNEEMVSDMRSEKYGVHPTNVGNVIAYQLGKKAGIPVIIADPPVTDELCEFARFSGIKEIPRMSSFHALNQKRTARKISMELKKEYGDINLIVAHLGGGISVAAHEKGLIIDVNNALDGDGPFSPERAGTVPAGDLIRMCFFGRYSEEEIIKKVRGGGGLMSYLNTNSGLEVEKMIDNGDRYALKVFKAMAYQISKEIGSAAAVLKGKVDAIVLTGSLAYSERLTKWIKESTEFIAPIYIMAGENEMISLAENALRYLNGEEKPKKY</sequence>
<evidence type="ECO:0000256" key="1">
    <source>
        <dbReference type="ARBA" id="ARBA00004496"/>
    </source>
</evidence>
<dbReference type="NCBIfam" id="NF002834">
    <property type="entry name" value="PRK03011.1-5"/>
    <property type="match status" value="1"/>
</dbReference>
<gene>
    <name evidence="9" type="primary">buk</name>
    <name evidence="11" type="ORF">SAMN02194393_03523</name>
</gene>
<dbReference type="RefSeq" id="WP_079493333.1">
    <property type="nucleotide sequence ID" value="NZ_FUZT01000009.1"/>
</dbReference>
<proteinExistence type="inferred from homology"/>
<keyword evidence="12" id="KW-1185">Reference proteome</keyword>
<dbReference type="Gene3D" id="3.30.420.40">
    <property type="match status" value="2"/>
</dbReference>
<dbReference type="GO" id="GO:0005737">
    <property type="term" value="C:cytoplasm"/>
    <property type="evidence" value="ECO:0007669"/>
    <property type="project" value="UniProtKB-SubCell"/>
</dbReference>